<reference evidence="5" key="2">
    <citation type="submission" date="2025-08" db="UniProtKB">
        <authorList>
            <consortium name="Ensembl"/>
        </authorList>
    </citation>
    <scope>IDENTIFICATION</scope>
</reference>
<keyword evidence="6" id="KW-1185">Reference proteome</keyword>
<dbReference type="GO" id="GO:0046982">
    <property type="term" value="F:protein heterodimerization activity"/>
    <property type="evidence" value="ECO:0007669"/>
    <property type="project" value="InterPro"/>
</dbReference>
<feature type="compositionally biased region" description="Polar residues" evidence="2">
    <location>
        <begin position="1"/>
        <end position="17"/>
    </location>
</feature>
<dbReference type="Proteomes" id="UP000472275">
    <property type="component" value="Chromosome 1"/>
</dbReference>
<feature type="domain" description="Core Histone H2A/H2B/H3" evidence="4">
    <location>
        <begin position="13"/>
        <end position="88"/>
    </location>
</feature>
<evidence type="ECO:0000256" key="3">
    <source>
        <dbReference type="SAM" id="Phobius"/>
    </source>
</evidence>
<evidence type="ECO:0000313" key="6">
    <source>
        <dbReference type="Proteomes" id="UP000472275"/>
    </source>
</evidence>
<reference evidence="5" key="3">
    <citation type="submission" date="2025-09" db="UniProtKB">
        <authorList>
            <consortium name="Ensembl"/>
        </authorList>
    </citation>
    <scope>IDENTIFICATION</scope>
</reference>
<dbReference type="SUPFAM" id="SSF47113">
    <property type="entry name" value="Histone-fold"/>
    <property type="match status" value="1"/>
</dbReference>
<dbReference type="InterPro" id="IPR000558">
    <property type="entry name" value="Histone_H2B"/>
</dbReference>
<dbReference type="InterPro" id="IPR007125">
    <property type="entry name" value="H2A/H2B/H3"/>
</dbReference>
<dbReference type="PRINTS" id="PR00621">
    <property type="entry name" value="HISTONEH2B"/>
</dbReference>
<dbReference type="GeneTree" id="ENSGT01030000237513"/>
<feature type="transmembrane region" description="Helical" evidence="3">
    <location>
        <begin position="105"/>
        <end position="126"/>
    </location>
</feature>
<dbReference type="Gene3D" id="1.10.20.10">
    <property type="entry name" value="Histone, subunit A"/>
    <property type="match status" value="1"/>
</dbReference>
<dbReference type="AlphaFoldDB" id="A0A663EPY8"/>
<dbReference type="GO" id="GO:0000786">
    <property type="term" value="C:nucleosome"/>
    <property type="evidence" value="ECO:0007669"/>
    <property type="project" value="InterPro"/>
</dbReference>
<keyword evidence="3" id="KW-0472">Membrane</keyword>
<organism evidence="5 6">
    <name type="scientific">Aquila chrysaetos chrysaetos</name>
    <dbReference type="NCBI Taxonomy" id="223781"/>
    <lineage>
        <taxon>Eukaryota</taxon>
        <taxon>Metazoa</taxon>
        <taxon>Chordata</taxon>
        <taxon>Craniata</taxon>
        <taxon>Vertebrata</taxon>
        <taxon>Euteleostomi</taxon>
        <taxon>Archelosauria</taxon>
        <taxon>Archosauria</taxon>
        <taxon>Dinosauria</taxon>
        <taxon>Saurischia</taxon>
        <taxon>Theropoda</taxon>
        <taxon>Coelurosauria</taxon>
        <taxon>Aves</taxon>
        <taxon>Neognathae</taxon>
        <taxon>Neoaves</taxon>
        <taxon>Telluraves</taxon>
        <taxon>Accipitrimorphae</taxon>
        <taxon>Accipitriformes</taxon>
        <taxon>Accipitridae</taxon>
        <taxon>Accipitrinae</taxon>
        <taxon>Aquila</taxon>
    </lineage>
</organism>
<evidence type="ECO:0000313" key="5">
    <source>
        <dbReference type="Ensembl" id="ENSACCP00020014357.1"/>
    </source>
</evidence>
<keyword evidence="3" id="KW-0812">Transmembrane</keyword>
<evidence type="ECO:0000259" key="4">
    <source>
        <dbReference type="Pfam" id="PF00125"/>
    </source>
</evidence>
<dbReference type="InterPro" id="IPR009072">
    <property type="entry name" value="Histone-fold"/>
</dbReference>
<dbReference type="GO" id="GO:0003677">
    <property type="term" value="F:DNA binding"/>
    <property type="evidence" value="ECO:0007669"/>
    <property type="project" value="InterPro"/>
</dbReference>
<evidence type="ECO:0000256" key="1">
    <source>
        <dbReference type="ARBA" id="ARBA00006846"/>
    </source>
</evidence>
<protein>
    <recommendedName>
        <fullName evidence="4">Core Histone H2A/H2B/H3 domain-containing protein</fullName>
    </recommendedName>
</protein>
<reference evidence="5" key="1">
    <citation type="submission" date="2021-03" db="EMBL/GenBank/DDBJ databases">
        <authorList>
            <consortium name="Wellcome Sanger Institute Data Sharing"/>
        </authorList>
    </citation>
    <scope>NUCLEOTIDE SEQUENCE [LARGE SCALE GENOMIC DNA]</scope>
</reference>
<evidence type="ECO:0000256" key="2">
    <source>
        <dbReference type="SAM" id="MobiDB-lite"/>
    </source>
</evidence>
<dbReference type="Ensembl" id="ENSACCT00020014987.1">
    <property type="protein sequence ID" value="ENSACCP00020014357.1"/>
    <property type="gene ID" value="ENSACCG00020009894.1"/>
</dbReference>
<dbReference type="SMART" id="SM00427">
    <property type="entry name" value="H2B"/>
    <property type="match status" value="1"/>
</dbReference>
<dbReference type="PANTHER" id="PTHR23428">
    <property type="entry name" value="HISTONE H2B"/>
    <property type="match status" value="1"/>
</dbReference>
<dbReference type="Pfam" id="PF00125">
    <property type="entry name" value="Histone"/>
    <property type="match status" value="1"/>
</dbReference>
<comment type="similarity">
    <text evidence="1">Belongs to the histone H2B family.</text>
</comment>
<feature type="region of interest" description="Disordered" evidence="2">
    <location>
        <begin position="1"/>
        <end position="22"/>
    </location>
</feature>
<name>A0A663EPY8_AQUCH</name>
<keyword evidence="3" id="KW-1133">Transmembrane helix</keyword>
<proteinExistence type="inferred from homology"/>
<sequence>MPESTTPAPAPNKNSKNAQHKNSRKEGYCIHQYQVLKQIHHETSILTKAMGIMDTFVNDITECITGKACHLAHHKECLTITGRELAMHAYGPESQLYPGLHQKKCGLVLVSAGIELIVFLVAGTVLCF</sequence>
<accession>A0A663EPY8</accession>
<dbReference type="GO" id="GO:0030527">
    <property type="term" value="F:structural constituent of chromatin"/>
    <property type="evidence" value="ECO:0007669"/>
    <property type="project" value="InterPro"/>
</dbReference>
<dbReference type="InParanoid" id="A0A663EPY8"/>